<organism evidence="4 5">
    <name type="scientific">Paracoccus litorisediminis</name>
    <dbReference type="NCBI Taxonomy" id="2006130"/>
    <lineage>
        <taxon>Bacteria</taxon>
        <taxon>Pseudomonadati</taxon>
        <taxon>Pseudomonadota</taxon>
        <taxon>Alphaproteobacteria</taxon>
        <taxon>Rhodobacterales</taxon>
        <taxon>Paracoccaceae</taxon>
        <taxon>Paracoccus</taxon>
    </lineage>
</organism>
<evidence type="ECO:0000256" key="1">
    <source>
        <dbReference type="ARBA" id="ARBA00022679"/>
    </source>
</evidence>
<evidence type="ECO:0000256" key="2">
    <source>
        <dbReference type="ARBA" id="ARBA00023315"/>
    </source>
</evidence>
<dbReference type="PANTHER" id="PTHR43877">
    <property type="entry name" value="AMINOALKYLPHOSPHONATE N-ACETYLTRANSFERASE-RELATED-RELATED"/>
    <property type="match status" value="1"/>
</dbReference>
<dbReference type="OrthoDB" id="9796171at2"/>
<gene>
    <name evidence="4" type="ORF">GL300_18890</name>
</gene>
<name>A0A844HUU9_9RHOB</name>
<accession>A0A844HUU9</accession>
<dbReference type="Gene3D" id="3.40.630.30">
    <property type="match status" value="1"/>
</dbReference>
<protein>
    <submittedName>
        <fullName evidence="4">GNAT family N-acetyltransferase</fullName>
    </submittedName>
</protein>
<evidence type="ECO:0000313" key="5">
    <source>
        <dbReference type="Proteomes" id="UP000449846"/>
    </source>
</evidence>
<feature type="domain" description="N-acetyltransferase" evidence="3">
    <location>
        <begin position="3"/>
        <end position="145"/>
    </location>
</feature>
<dbReference type="EMBL" id="WMIG01000014">
    <property type="protein sequence ID" value="MTH61282.1"/>
    <property type="molecule type" value="Genomic_DNA"/>
</dbReference>
<dbReference type="InterPro" id="IPR050832">
    <property type="entry name" value="Bact_Acetyltransf"/>
</dbReference>
<dbReference type="Proteomes" id="UP000449846">
    <property type="component" value="Unassembled WGS sequence"/>
</dbReference>
<dbReference type="InterPro" id="IPR016181">
    <property type="entry name" value="Acyl_CoA_acyltransferase"/>
</dbReference>
<sequence>MRIEIRPAETRDVGGIFHVRTSVTENVLSHAELAEMGITAASIDAMIESDKCAWVAADGDNIVGFSMIDAGKGSLFAAFVLPFHERMGVGRRLVEAAEAKLFSHHAVAWLETGEATRAAGFYRHLGWGNAQEVGDRDIRLEKRRP</sequence>
<comment type="caution">
    <text evidence="4">The sequence shown here is derived from an EMBL/GenBank/DDBJ whole genome shotgun (WGS) entry which is preliminary data.</text>
</comment>
<evidence type="ECO:0000259" key="3">
    <source>
        <dbReference type="PROSITE" id="PS51186"/>
    </source>
</evidence>
<dbReference type="CDD" id="cd04301">
    <property type="entry name" value="NAT_SF"/>
    <property type="match status" value="1"/>
</dbReference>
<dbReference type="PROSITE" id="PS51186">
    <property type="entry name" value="GNAT"/>
    <property type="match status" value="1"/>
</dbReference>
<dbReference type="AlphaFoldDB" id="A0A844HUU9"/>
<evidence type="ECO:0000313" key="4">
    <source>
        <dbReference type="EMBL" id="MTH61282.1"/>
    </source>
</evidence>
<dbReference type="InterPro" id="IPR000182">
    <property type="entry name" value="GNAT_dom"/>
</dbReference>
<dbReference type="RefSeq" id="WP_155041226.1">
    <property type="nucleotide sequence ID" value="NZ_WMIG01000014.1"/>
</dbReference>
<proteinExistence type="predicted"/>
<dbReference type="Pfam" id="PF00583">
    <property type="entry name" value="Acetyltransf_1"/>
    <property type="match status" value="1"/>
</dbReference>
<dbReference type="SUPFAM" id="SSF55729">
    <property type="entry name" value="Acyl-CoA N-acyltransferases (Nat)"/>
    <property type="match status" value="1"/>
</dbReference>
<keyword evidence="5" id="KW-1185">Reference proteome</keyword>
<reference evidence="4 5" key="1">
    <citation type="submission" date="2019-11" db="EMBL/GenBank/DDBJ databases">
        <authorList>
            <person name="Dong K."/>
        </authorList>
    </citation>
    <scope>NUCLEOTIDE SEQUENCE [LARGE SCALE GENOMIC DNA]</scope>
    <source>
        <strain evidence="4 5">NBRC 112902</strain>
    </source>
</reference>
<dbReference type="PANTHER" id="PTHR43877:SF2">
    <property type="entry name" value="AMINOALKYLPHOSPHONATE N-ACETYLTRANSFERASE-RELATED"/>
    <property type="match status" value="1"/>
</dbReference>
<keyword evidence="2" id="KW-0012">Acyltransferase</keyword>
<keyword evidence="1 4" id="KW-0808">Transferase</keyword>
<dbReference type="GO" id="GO:0016747">
    <property type="term" value="F:acyltransferase activity, transferring groups other than amino-acyl groups"/>
    <property type="evidence" value="ECO:0007669"/>
    <property type="project" value="InterPro"/>
</dbReference>